<evidence type="ECO:0000313" key="6">
    <source>
        <dbReference type="Proteomes" id="UP000215355"/>
    </source>
</evidence>
<dbReference type="InterPro" id="IPR003593">
    <property type="entry name" value="AAA+_ATPase"/>
</dbReference>
<dbReference type="GO" id="GO:0016887">
    <property type="term" value="F:ATP hydrolysis activity"/>
    <property type="evidence" value="ECO:0007669"/>
    <property type="project" value="InterPro"/>
</dbReference>
<feature type="domain" description="AAA+ ATPase" evidence="4">
    <location>
        <begin position="25"/>
        <end position="201"/>
    </location>
</feature>
<dbReference type="RefSeq" id="WP_093095328.1">
    <property type="nucleotide sequence ID" value="NZ_CP158798.1"/>
</dbReference>
<dbReference type="PROSITE" id="PS00211">
    <property type="entry name" value="ABC_TRANSPORTER_1"/>
    <property type="match status" value="1"/>
</dbReference>
<proteinExistence type="predicted"/>
<gene>
    <name evidence="5" type="primary">ccmA</name>
    <name evidence="5" type="ORF">SAMEA4412673_01447</name>
</gene>
<protein>
    <submittedName>
        <fullName evidence="5">Cytochrome c biogenesis ATP-binding export protein CcmA</fullName>
        <ecNumber evidence="5">3.6.3.41</ecNumber>
    </submittedName>
</protein>
<keyword evidence="2" id="KW-0547">Nucleotide-binding</keyword>
<dbReference type="Gene3D" id="3.40.50.300">
    <property type="entry name" value="P-loop containing nucleotide triphosphate hydrolases"/>
    <property type="match status" value="1"/>
</dbReference>
<dbReference type="Pfam" id="PF00005">
    <property type="entry name" value="ABC_tran"/>
    <property type="match status" value="1"/>
</dbReference>
<dbReference type="EMBL" id="LT906468">
    <property type="protein sequence ID" value="SNV47920.1"/>
    <property type="molecule type" value="Genomic_DNA"/>
</dbReference>
<dbReference type="PANTHER" id="PTHR42939">
    <property type="entry name" value="ABC TRANSPORTER ATP-BINDING PROTEIN ALBC-RELATED"/>
    <property type="match status" value="1"/>
</dbReference>
<organism evidence="5 6">
    <name type="scientific">Sphingobacterium mizutaii</name>
    <dbReference type="NCBI Taxonomy" id="1010"/>
    <lineage>
        <taxon>Bacteria</taxon>
        <taxon>Pseudomonadati</taxon>
        <taxon>Bacteroidota</taxon>
        <taxon>Sphingobacteriia</taxon>
        <taxon>Sphingobacteriales</taxon>
        <taxon>Sphingobacteriaceae</taxon>
        <taxon>Sphingobacterium</taxon>
    </lineage>
</organism>
<accession>A0AAJ4XAE5</accession>
<evidence type="ECO:0000256" key="1">
    <source>
        <dbReference type="ARBA" id="ARBA00022448"/>
    </source>
</evidence>
<keyword evidence="1" id="KW-0813">Transport</keyword>
<dbReference type="SUPFAM" id="SSF52540">
    <property type="entry name" value="P-loop containing nucleoside triphosphate hydrolases"/>
    <property type="match status" value="1"/>
</dbReference>
<dbReference type="InterPro" id="IPR003439">
    <property type="entry name" value="ABC_transporter-like_ATP-bd"/>
</dbReference>
<keyword evidence="3 5" id="KW-0067">ATP-binding</keyword>
<evidence type="ECO:0000313" key="5">
    <source>
        <dbReference type="EMBL" id="SNV47920.1"/>
    </source>
</evidence>
<dbReference type="SMART" id="SM00382">
    <property type="entry name" value="AAA"/>
    <property type="match status" value="1"/>
</dbReference>
<evidence type="ECO:0000256" key="2">
    <source>
        <dbReference type="ARBA" id="ARBA00022741"/>
    </source>
</evidence>
<sequence length="202" mass="23103">MLKVENLKKVFGRKVVVQIESLEFEKGIYWIRGENGSGKSTFLKSLAGLFSFQGEISYKNYSLKKSPKDYLKYVSFSETEPIFPGFLTGTQLLQFFMHCKGDEYTNIEELLLEFDMTNYMDHLPISSYSSGMLKKLSLVLAFVGKPEVLLLDEPYITLDQKSIDVLNKQLIIQAGLGNTIILTSHLDHLPFEVREILFKINP</sequence>
<dbReference type="InterPro" id="IPR027417">
    <property type="entry name" value="P-loop_NTPase"/>
</dbReference>
<dbReference type="KEGG" id="smiz:4412673_01447"/>
<dbReference type="InterPro" id="IPR051782">
    <property type="entry name" value="ABC_Transporter_VariousFunc"/>
</dbReference>
<reference evidence="5 6" key="1">
    <citation type="submission" date="2017-06" db="EMBL/GenBank/DDBJ databases">
        <authorList>
            <consortium name="Pathogen Informatics"/>
        </authorList>
    </citation>
    <scope>NUCLEOTIDE SEQUENCE [LARGE SCALE GENOMIC DNA]</scope>
    <source>
        <strain evidence="5 6">NCTC12149</strain>
    </source>
</reference>
<dbReference type="AlphaFoldDB" id="A0AAJ4XAE5"/>
<name>A0AAJ4XAE5_9SPHI</name>
<dbReference type="PANTHER" id="PTHR42939:SF1">
    <property type="entry name" value="ABC TRANSPORTER ATP-BINDING PROTEIN ALBC-RELATED"/>
    <property type="match status" value="1"/>
</dbReference>
<dbReference type="GO" id="GO:0005524">
    <property type="term" value="F:ATP binding"/>
    <property type="evidence" value="ECO:0007669"/>
    <property type="project" value="UniProtKB-KW"/>
</dbReference>
<keyword evidence="5" id="KW-0378">Hydrolase</keyword>
<evidence type="ECO:0000259" key="4">
    <source>
        <dbReference type="SMART" id="SM00382"/>
    </source>
</evidence>
<evidence type="ECO:0000256" key="3">
    <source>
        <dbReference type="ARBA" id="ARBA00022840"/>
    </source>
</evidence>
<dbReference type="EC" id="3.6.3.41" evidence="5"/>
<dbReference type="Proteomes" id="UP000215355">
    <property type="component" value="Chromosome 1"/>
</dbReference>
<dbReference type="InterPro" id="IPR017871">
    <property type="entry name" value="ABC_transporter-like_CS"/>
</dbReference>